<evidence type="ECO:0000256" key="8">
    <source>
        <dbReference type="SAM" id="Coils"/>
    </source>
</evidence>
<dbReference type="GO" id="GO:0016020">
    <property type="term" value="C:membrane"/>
    <property type="evidence" value="ECO:0007669"/>
    <property type="project" value="UniProtKB-ARBA"/>
</dbReference>
<dbReference type="FunFam" id="1.20.58.60:FF:000328">
    <property type="entry name" value="Spectrin beta, non-erythrocytic 5"/>
    <property type="match status" value="1"/>
</dbReference>
<evidence type="ECO:0000256" key="7">
    <source>
        <dbReference type="ARBA" id="ARBA00023212"/>
    </source>
</evidence>
<keyword evidence="4" id="KW-0963">Cytoplasm</keyword>
<keyword evidence="8" id="KW-0175">Coiled coil</keyword>
<evidence type="ECO:0000256" key="5">
    <source>
        <dbReference type="ARBA" id="ARBA00022737"/>
    </source>
</evidence>
<gene>
    <name evidence="10" type="ORF">HJG60_018102</name>
</gene>
<proteinExistence type="inferred from homology"/>
<feature type="compositionally biased region" description="Polar residues" evidence="9">
    <location>
        <begin position="776"/>
        <end position="785"/>
    </location>
</feature>
<dbReference type="Pfam" id="PF00435">
    <property type="entry name" value="Spectrin"/>
    <property type="match status" value="7"/>
</dbReference>
<dbReference type="FunFam" id="1.20.58.60:FF:000135">
    <property type="entry name" value="Spectrin beta chain, non-erythrocytic"/>
    <property type="match status" value="1"/>
</dbReference>
<dbReference type="AlphaFoldDB" id="A0A834BLY2"/>
<dbReference type="GO" id="GO:0051693">
    <property type="term" value="P:actin filament capping"/>
    <property type="evidence" value="ECO:0007669"/>
    <property type="project" value="UniProtKB-KW"/>
</dbReference>
<dbReference type="SMART" id="SM00150">
    <property type="entry name" value="SPEC"/>
    <property type="match status" value="7"/>
</dbReference>
<dbReference type="Gene3D" id="1.20.58.60">
    <property type="match status" value="6"/>
</dbReference>
<comment type="caution">
    <text evidence="10">The sequence shown here is derived from an EMBL/GenBank/DDBJ whole genome shotgun (WGS) entry which is preliminary data.</text>
</comment>
<feature type="region of interest" description="Disordered" evidence="9">
    <location>
        <begin position="713"/>
        <end position="788"/>
    </location>
</feature>
<keyword evidence="5" id="KW-0677">Repeat</keyword>
<feature type="coiled-coil region" evidence="8">
    <location>
        <begin position="665"/>
        <end position="692"/>
    </location>
</feature>
<dbReference type="InterPro" id="IPR018159">
    <property type="entry name" value="Spectrin/alpha-actinin"/>
</dbReference>
<dbReference type="EMBL" id="JABVXQ010000001">
    <property type="protein sequence ID" value="KAF6133104.1"/>
    <property type="molecule type" value="Genomic_DNA"/>
</dbReference>
<feature type="region of interest" description="Disordered" evidence="9">
    <location>
        <begin position="1"/>
        <end position="26"/>
    </location>
</feature>
<feature type="compositionally biased region" description="Polar residues" evidence="9">
    <location>
        <begin position="721"/>
        <end position="730"/>
    </location>
</feature>
<feature type="coiled-coil region" evidence="8">
    <location>
        <begin position="247"/>
        <end position="274"/>
    </location>
</feature>
<evidence type="ECO:0000256" key="3">
    <source>
        <dbReference type="ARBA" id="ARBA00022467"/>
    </source>
</evidence>
<keyword evidence="6" id="KW-0009">Actin-binding</keyword>
<evidence type="ECO:0000313" key="11">
    <source>
        <dbReference type="Proteomes" id="UP000664940"/>
    </source>
</evidence>
<feature type="region of interest" description="Disordered" evidence="9">
    <location>
        <begin position="818"/>
        <end position="871"/>
    </location>
</feature>
<dbReference type="SUPFAM" id="SSF46966">
    <property type="entry name" value="Spectrin repeat"/>
    <property type="match status" value="5"/>
</dbReference>
<dbReference type="GO" id="GO:0005737">
    <property type="term" value="C:cytoplasm"/>
    <property type="evidence" value="ECO:0007669"/>
    <property type="project" value="UniProtKB-ARBA"/>
</dbReference>
<evidence type="ECO:0000313" key="10">
    <source>
        <dbReference type="EMBL" id="KAF6133104.1"/>
    </source>
</evidence>
<keyword evidence="7" id="KW-0206">Cytoskeleton</keyword>
<dbReference type="InterPro" id="IPR002017">
    <property type="entry name" value="Spectrin_repeat"/>
</dbReference>
<evidence type="ECO:0000256" key="6">
    <source>
        <dbReference type="ARBA" id="ARBA00023203"/>
    </source>
</evidence>
<accession>A0A834BLY2</accession>
<dbReference type="FunFam" id="1.20.58.60:FF:000011">
    <property type="entry name" value="Spectrin beta chain"/>
    <property type="match status" value="1"/>
</dbReference>
<evidence type="ECO:0000256" key="9">
    <source>
        <dbReference type="SAM" id="MobiDB-lite"/>
    </source>
</evidence>
<evidence type="ECO:0000256" key="1">
    <source>
        <dbReference type="ARBA" id="ARBA00004245"/>
    </source>
</evidence>
<protein>
    <submittedName>
        <fullName evidence="10">Spectrin beta, non-erythrocytic 5</fullName>
    </submittedName>
</protein>
<dbReference type="GO" id="GO:0005856">
    <property type="term" value="C:cytoskeleton"/>
    <property type="evidence" value="ECO:0007669"/>
    <property type="project" value="UniProtKB-SubCell"/>
</dbReference>
<dbReference type="PANTHER" id="PTHR11915">
    <property type="entry name" value="SPECTRIN/FILAMIN RELATED CYTOSKELETAL PROTEIN"/>
    <property type="match status" value="1"/>
</dbReference>
<comment type="similarity">
    <text evidence="2">Belongs to the spectrin family.</text>
</comment>
<feature type="coiled-coil region" evidence="8">
    <location>
        <begin position="559"/>
        <end position="625"/>
    </location>
</feature>
<dbReference type="Proteomes" id="UP000664940">
    <property type="component" value="Unassembled WGS sequence"/>
</dbReference>
<evidence type="ECO:0000256" key="2">
    <source>
        <dbReference type="ARBA" id="ARBA00006826"/>
    </source>
</evidence>
<keyword evidence="3" id="KW-0117">Actin capping</keyword>
<feature type="compositionally biased region" description="Polar residues" evidence="9">
    <location>
        <begin position="861"/>
        <end position="871"/>
    </location>
</feature>
<feature type="coiled-coil region" evidence="8">
    <location>
        <begin position="453"/>
        <end position="480"/>
    </location>
</feature>
<dbReference type="CDD" id="cd00176">
    <property type="entry name" value="SPEC"/>
    <property type="match status" value="4"/>
</dbReference>
<evidence type="ECO:0000256" key="4">
    <source>
        <dbReference type="ARBA" id="ARBA00022490"/>
    </source>
</evidence>
<dbReference type="GO" id="GO:0003779">
    <property type="term" value="F:actin binding"/>
    <property type="evidence" value="ECO:0007669"/>
    <property type="project" value="UniProtKB-KW"/>
</dbReference>
<reference evidence="10 11" key="1">
    <citation type="journal article" date="2020" name="Nature">
        <title>Six reference-quality genomes reveal evolution of bat adaptations.</title>
        <authorList>
            <person name="Jebb D."/>
            <person name="Huang Z."/>
            <person name="Pippel M."/>
            <person name="Hughes G.M."/>
            <person name="Lavrichenko K."/>
            <person name="Devanna P."/>
            <person name="Winkler S."/>
            <person name="Jermiin L.S."/>
            <person name="Skirmuntt E.C."/>
            <person name="Katzourakis A."/>
            <person name="Burkitt-Gray L."/>
            <person name="Ray D.A."/>
            <person name="Sullivan K.A.M."/>
            <person name="Roscito J.G."/>
            <person name="Kirilenko B.M."/>
            <person name="Davalos L.M."/>
            <person name="Corthals A.P."/>
            <person name="Power M.L."/>
            <person name="Jones G."/>
            <person name="Ransome R.D."/>
            <person name="Dechmann D.K.N."/>
            <person name="Locatelli A.G."/>
            <person name="Puechmaille S.J."/>
            <person name="Fedrigo O."/>
            <person name="Jarvis E.D."/>
            <person name="Hiller M."/>
            <person name="Vernes S.C."/>
            <person name="Myers E.W."/>
            <person name="Teeling E.C."/>
        </authorList>
    </citation>
    <scope>NUCLEOTIDE SEQUENCE [LARGE SCALE GENOMIC DNA]</scope>
    <source>
        <strain evidence="10">Bat1K_MPI-CBG_1</strain>
    </source>
</reference>
<comment type="subcellular location">
    <subcellularLocation>
        <location evidence="1">Cytoplasm</location>
        <location evidence="1">Cytoskeleton</location>
    </subcellularLocation>
</comment>
<organism evidence="10 11">
    <name type="scientific">Phyllostomus discolor</name>
    <name type="common">pale spear-nosed bat</name>
    <dbReference type="NCBI Taxonomy" id="89673"/>
    <lineage>
        <taxon>Eukaryota</taxon>
        <taxon>Metazoa</taxon>
        <taxon>Chordata</taxon>
        <taxon>Craniata</taxon>
        <taxon>Vertebrata</taxon>
        <taxon>Euteleostomi</taxon>
        <taxon>Mammalia</taxon>
        <taxon>Eutheria</taxon>
        <taxon>Laurasiatheria</taxon>
        <taxon>Chiroptera</taxon>
        <taxon>Yangochiroptera</taxon>
        <taxon>Phyllostomidae</taxon>
        <taxon>Phyllostominae</taxon>
        <taxon>Phyllostomus</taxon>
    </lineage>
</organism>
<name>A0A834BLY2_9CHIR</name>
<sequence length="871" mass="98218">MEELESWLEPVEVELSAPTRDQDQPGLEELLGAQGEWEAAVGRQARQARVLLGQAQAFTQEGRCLARGVEEQARLLLQRFESLQEPLRERKMALEAQSLLRQFRRDAEEEMAWVLEKLPLVDTQDDTGQSLSTLWHLQEQHQNLEREMNSHEALIQAVVGTGRKLVQAGHFAAHDVAAQVQRLEDAMGRLRAGAAQRRQRLQQAREAQQFLMELLEAESWLAEQDCVLDTEDMGQSAEATQAFLRRLEATRRDLEGFGRRMERLQQTAALLESRQNPESPKVLAQMRAVREAHSGLLRRADGRGQRLREQLQLHQLEREALLLDAWLASKAAVAESQDYGQDLEAITVLEEKFSAFREEVRGLGQARVQALRELAGSLEHAAPRCCPLIQVQRSRIEAAWERLDRAIKARTENLAAAREVCGLQQAVAELQRWVQEKTNLMSGDTCEPSLSSVQAQQQQHRRLERELAAVEKQVAQVQTEACRLGLLQPSVQESLAQQLAEVQEAWARLAVMAQERGRQLQQAAQGHTFLGRCRELLAWAQEKQGLVSSAEPAVDLAGAEQLLEQHEELGREIKEHCLQAQDVQQEGRQLVDDGHFMFLEVTECLQELERQLRALEEAWALQRRRCRESWDLQRLQQGLEQAEAWLASREDLLLDPNCGHSVSDVELLLRRHQDLEKLLAAQEEKFVQLQRKAGTMASTATLHFVGAPLERPRDRCDRKLTPSSRLSSGAETPFAAASKGQAERWHGALGSMADSMAAPCPPRPPRRGRRMGAWTATHSPWSSRRQPALRRTLCQAPSTAPAQARAEAWALKRTLRRHQTSGLQVRTPSRGPEQDAAPTALLTSGRDRSSLRNRCPPQPRTRGQSSVEPCL</sequence>